<proteinExistence type="predicted"/>
<reference evidence="4" key="1">
    <citation type="journal article" date="2019" name="Int. J. Syst. Evol. Microbiol.">
        <title>The Global Catalogue of Microorganisms (GCM) 10K type strain sequencing project: providing services to taxonomists for standard genome sequencing and annotation.</title>
        <authorList>
            <consortium name="The Broad Institute Genomics Platform"/>
            <consortium name="The Broad Institute Genome Sequencing Center for Infectious Disease"/>
            <person name="Wu L."/>
            <person name="Ma J."/>
        </authorList>
    </citation>
    <scope>NUCLEOTIDE SEQUENCE [LARGE SCALE GENOMIC DNA]</scope>
    <source>
        <strain evidence="4">JCM 18055</strain>
    </source>
</reference>
<evidence type="ECO:0000313" key="3">
    <source>
        <dbReference type="EMBL" id="GAA4696514.1"/>
    </source>
</evidence>
<dbReference type="EMBL" id="BAABIC010000012">
    <property type="protein sequence ID" value="GAA4696514.1"/>
    <property type="molecule type" value="Genomic_DNA"/>
</dbReference>
<accession>A0ABP8WX62</accession>
<sequence>MGDERPGIRVGDAERGETETWLRTAHVEGRLTLDELSERLERCWSARTRADLDELTEDLPRPGEPLVPVAADLPAAPPRTGRRGLADRAGKAVGSLVLLGAAVVGVGAVVTADHGTTVFGRTVVQVPAGATEVEVGTLFGRTTVVVPDGVPVTTSGVMVFGSTDCAAACATAGTATVRPVDVRARGAFGKVEIVTRSEVAAGGLDRDDRDDDRDDD</sequence>
<dbReference type="RefSeq" id="WP_345381955.1">
    <property type="nucleotide sequence ID" value="NZ_BAABIC010000012.1"/>
</dbReference>
<dbReference type="PANTHER" id="PTHR40763">
    <property type="entry name" value="MEMBRANE PROTEIN-RELATED"/>
    <property type="match status" value="1"/>
</dbReference>
<evidence type="ECO:0000313" key="4">
    <source>
        <dbReference type="Proteomes" id="UP001500325"/>
    </source>
</evidence>
<dbReference type="Pfam" id="PF08044">
    <property type="entry name" value="DUF1707"/>
    <property type="match status" value="1"/>
</dbReference>
<protein>
    <recommendedName>
        <fullName evidence="2">DUF1707 domain-containing protein</fullName>
    </recommendedName>
</protein>
<dbReference type="InterPro" id="IPR012551">
    <property type="entry name" value="DUF1707_SHOCT-like"/>
</dbReference>
<organism evidence="3 4">
    <name type="scientific">Pseudonocardia yuanmonensis</name>
    <dbReference type="NCBI Taxonomy" id="1095914"/>
    <lineage>
        <taxon>Bacteria</taxon>
        <taxon>Bacillati</taxon>
        <taxon>Actinomycetota</taxon>
        <taxon>Actinomycetes</taxon>
        <taxon>Pseudonocardiales</taxon>
        <taxon>Pseudonocardiaceae</taxon>
        <taxon>Pseudonocardia</taxon>
    </lineage>
</organism>
<dbReference type="PANTHER" id="PTHR40763:SF5">
    <property type="entry name" value="MEMBRANE PROTEIN"/>
    <property type="match status" value="1"/>
</dbReference>
<keyword evidence="4" id="KW-1185">Reference proteome</keyword>
<comment type="caution">
    <text evidence="3">The sequence shown here is derived from an EMBL/GenBank/DDBJ whole genome shotgun (WGS) entry which is preliminary data.</text>
</comment>
<evidence type="ECO:0000259" key="2">
    <source>
        <dbReference type="Pfam" id="PF08044"/>
    </source>
</evidence>
<feature type="region of interest" description="Disordered" evidence="1">
    <location>
        <begin position="56"/>
        <end position="84"/>
    </location>
</feature>
<name>A0ABP8WX62_9PSEU</name>
<feature type="domain" description="DUF1707" evidence="2">
    <location>
        <begin position="8"/>
        <end position="60"/>
    </location>
</feature>
<gene>
    <name evidence="3" type="ORF">GCM10023215_38260</name>
</gene>
<evidence type="ECO:0000256" key="1">
    <source>
        <dbReference type="SAM" id="MobiDB-lite"/>
    </source>
</evidence>
<dbReference type="Proteomes" id="UP001500325">
    <property type="component" value="Unassembled WGS sequence"/>
</dbReference>